<dbReference type="InterPro" id="IPR000073">
    <property type="entry name" value="AB_hydrolase_1"/>
</dbReference>
<keyword evidence="3" id="KW-1185">Reference proteome</keyword>
<dbReference type="InterPro" id="IPR050471">
    <property type="entry name" value="AB_hydrolase"/>
</dbReference>
<keyword evidence="2" id="KW-0378">Hydrolase</keyword>
<dbReference type="PRINTS" id="PR00111">
    <property type="entry name" value="ABHYDROLASE"/>
</dbReference>
<sequence length="227" mass="23847">MRLVFVPALACDADLYAPLIERLGADFDCITVVPAQPTLRECVGAVLAAAGSERFVVCGTSFGGHVARETAFAAPDRVAGLVIMGAGAAGVADPAPLEKRRAAIESGRRAEMLEEMARAIVFEPDGRGRTAADGFRRMAARCPDATLLAQNEALLSRPDRRADLGSLSCRTLLVWGEHDAFSPVAAAREIAAALPDAELIVLPDCGHLPSLEATTRVADAIRARFAG</sequence>
<dbReference type="PANTHER" id="PTHR43433">
    <property type="entry name" value="HYDROLASE, ALPHA/BETA FOLD FAMILY PROTEIN"/>
    <property type="match status" value="1"/>
</dbReference>
<dbReference type="GO" id="GO:0046503">
    <property type="term" value="P:glycerolipid catabolic process"/>
    <property type="evidence" value="ECO:0007669"/>
    <property type="project" value="TreeGrafter"/>
</dbReference>
<accession>A0A7V7PT96</accession>
<comment type="caution">
    <text evidence="2">The sequence shown here is derived from an EMBL/GenBank/DDBJ whole genome shotgun (WGS) entry which is preliminary data.</text>
</comment>
<evidence type="ECO:0000313" key="3">
    <source>
        <dbReference type="Proteomes" id="UP000432089"/>
    </source>
</evidence>
<organism evidence="2 3">
    <name type="scientific">Plantimonas leprariae</name>
    <dbReference type="NCBI Taxonomy" id="2615207"/>
    <lineage>
        <taxon>Bacteria</taxon>
        <taxon>Pseudomonadati</taxon>
        <taxon>Pseudomonadota</taxon>
        <taxon>Alphaproteobacteria</taxon>
        <taxon>Hyphomicrobiales</taxon>
        <taxon>Aurantimonadaceae</taxon>
        <taxon>Plantimonas</taxon>
    </lineage>
</organism>
<dbReference type="GO" id="GO:0004806">
    <property type="term" value="F:triacylglycerol lipase activity"/>
    <property type="evidence" value="ECO:0007669"/>
    <property type="project" value="TreeGrafter"/>
</dbReference>
<protein>
    <submittedName>
        <fullName evidence="2">Alpha/beta fold hydrolase</fullName>
    </submittedName>
</protein>
<dbReference type="InterPro" id="IPR029058">
    <property type="entry name" value="AB_hydrolase_fold"/>
</dbReference>
<evidence type="ECO:0000259" key="1">
    <source>
        <dbReference type="Pfam" id="PF00561"/>
    </source>
</evidence>
<dbReference type="RefSeq" id="WP_150967800.1">
    <property type="nucleotide sequence ID" value="NZ_VZDO01000001.1"/>
</dbReference>
<feature type="domain" description="AB hydrolase-1" evidence="1">
    <location>
        <begin position="38"/>
        <end position="213"/>
    </location>
</feature>
<proteinExistence type="predicted"/>
<reference evidence="2 3" key="1">
    <citation type="submission" date="2019-09" db="EMBL/GenBank/DDBJ databases">
        <title>YIM 132180 draft genome.</title>
        <authorList>
            <person name="Zhang K."/>
        </authorList>
    </citation>
    <scope>NUCLEOTIDE SEQUENCE [LARGE SCALE GENOMIC DNA]</scope>
    <source>
        <strain evidence="2 3">YIM 132180</strain>
    </source>
</reference>
<dbReference type="PANTHER" id="PTHR43433:SF5">
    <property type="entry name" value="AB HYDROLASE-1 DOMAIN-CONTAINING PROTEIN"/>
    <property type="match status" value="1"/>
</dbReference>
<name>A0A7V7PT96_9HYPH</name>
<gene>
    <name evidence="2" type="ORF">F6X38_01735</name>
</gene>
<dbReference type="Gene3D" id="3.40.50.1820">
    <property type="entry name" value="alpha/beta hydrolase"/>
    <property type="match status" value="1"/>
</dbReference>
<dbReference type="SUPFAM" id="SSF53474">
    <property type="entry name" value="alpha/beta-Hydrolases"/>
    <property type="match status" value="1"/>
</dbReference>
<dbReference type="Proteomes" id="UP000432089">
    <property type="component" value="Unassembled WGS sequence"/>
</dbReference>
<dbReference type="Pfam" id="PF00561">
    <property type="entry name" value="Abhydrolase_1"/>
    <property type="match status" value="1"/>
</dbReference>
<evidence type="ECO:0000313" key="2">
    <source>
        <dbReference type="EMBL" id="KAB0682828.1"/>
    </source>
</evidence>
<dbReference type="EMBL" id="VZDO01000001">
    <property type="protein sequence ID" value="KAB0682828.1"/>
    <property type="molecule type" value="Genomic_DNA"/>
</dbReference>
<dbReference type="AlphaFoldDB" id="A0A7V7PT96"/>